<sequence>MAPAGNIILGMKMKLKLVIFDLDGTVVENSYDWPAIKRELGVPAGSILAYLDSLPEPQKSEKYALLRRYEKEQTENSVLKEGVREFLDWLAATGVNRALVTNNSQDNTRHLLEKFGLEFDLVLTRESGLHKPAGTPFLRVMERFGVRASETAVVGDTNYDLLAAREAGIKMVFILKSPMTPAGLEGAELVATFDELRKRIQQLVPG</sequence>
<proteinExistence type="predicted"/>
<dbReference type="Gene3D" id="1.10.260.80">
    <property type="match status" value="1"/>
</dbReference>
<dbReference type="InterPro" id="IPR041492">
    <property type="entry name" value="HAD_2"/>
</dbReference>
<dbReference type="NCBIfam" id="TIGR01549">
    <property type="entry name" value="HAD-SF-IA-v1"/>
    <property type="match status" value="1"/>
</dbReference>
<dbReference type="EMBL" id="QUAH01000006">
    <property type="protein sequence ID" value="RFT15798.1"/>
    <property type="molecule type" value="Genomic_DNA"/>
</dbReference>
<dbReference type="CDD" id="cd07505">
    <property type="entry name" value="HAD_BPGM-like"/>
    <property type="match status" value="1"/>
</dbReference>
<evidence type="ECO:0000313" key="2">
    <source>
        <dbReference type="Proteomes" id="UP000257323"/>
    </source>
</evidence>
<dbReference type="Gene3D" id="3.40.50.1000">
    <property type="entry name" value="HAD superfamily/HAD-like"/>
    <property type="match status" value="1"/>
</dbReference>
<organism evidence="1 2">
    <name type="scientific">Candidatus Saccharicenans subterraneus</name>
    <dbReference type="NCBI Taxonomy" id="2508984"/>
    <lineage>
        <taxon>Bacteria</taxon>
        <taxon>Candidatus Aminicenantota</taxon>
        <taxon>Candidatus Aminicenantia</taxon>
        <taxon>Candidatus Aminicenantales</taxon>
        <taxon>Candidatus Saccharicenantaceae</taxon>
        <taxon>Candidatus Saccharicenans</taxon>
    </lineage>
</organism>
<keyword evidence="1" id="KW-0378">Hydrolase</keyword>
<accession>A0A3E2BM40</accession>
<dbReference type="PANTHER" id="PTHR43434">
    <property type="entry name" value="PHOSPHOGLYCOLATE PHOSPHATASE"/>
    <property type="match status" value="1"/>
</dbReference>
<evidence type="ECO:0000313" key="1">
    <source>
        <dbReference type="EMBL" id="RFT15798.1"/>
    </source>
</evidence>
<dbReference type="GO" id="GO:0008967">
    <property type="term" value="F:phosphoglycolate phosphatase activity"/>
    <property type="evidence" value="ECO:0007669"/>
    <property type="project" value="TreeGrafter"/>
</dbReference>
<dbReference type="InterPro" id="IPR050155">
    <property type="entry name" value="HAD-like_hydrolase_sf"/>
</dbReference>
<dbReference type="SUPFAM" id="SSF56784">
    <property type="entry name" value="HAD-like"/>
    <property type="match status" value="1"/>
</dbReference>
<comment type="caution">
    <text evidence="1">The sequence shown here is derived from an EMBL/GenBank/DDBJ whole genome shotgun (WGS) entry which is preliminary data.</text>
</comment>
<dbReference type="AlphaFoldDB" id="A0A3E2BM40"/>
<dbReference type="SFLD" id="SFLDG01129">
    <property type="entry name" value="C1.5:_HAD__Beta-PGM__Phosphata"/>
    <property type="match status" value="1"/>
</dbReference>
<protein>
    <submittedName>
        <fullName evidence="1">HAD-superfamily hydrolase</fullName>
    </submittedName>
</protein>
<dbReference type="SFLD" id="SFLDS00003">
    <property type="entry name" value="Haloacid_Dehalogenase"/>
    <property type="match status" value="1"/>
</dbReference>
<dbReference type="NCBIfam" id="TIGR01509">
    <property type="entry name" value="HAD-SF-IA-v3"/>
    <property type="match status" value="1"/>
</dbReference>
<dbReference type="InterPro" id="IPR023214">
    <property type="entry name" value="HAD_sf"/>
</dbReference>
<dbReference type="PANTHER" id="PTHR43434:SF1">
    <property type="entry name" value="PHOSPHOGLYCOLATE PHOSPHATASE"/>
    <property type="match status" value="1"/>
</dbReference>
<dbReference type="InterPro" id="IPR006439">
    <property type="entry name" value="HAD-SF_hydro_IA"/>
</dbReference>
<reference evidence="1 2" key="1">
    <citation type="submission" date="2018-08" db="EMBL/GenBank/DDBJ databases">
        <title>Genome analysis of the thermophilic bacterium of the candidate phylum Aminicenantes from deep subsurface aquifer revealed its physiology and ecological role.</title>
        <authorList>
            <person name="Kadnikov V.V."/>
            <person name="Mardanov A.V."/>
            <person name="Beletsky A.V."/>
            <person name="Karnachuk O.V."/>
            <person name="Ravin N.V."/>
        </authorList>
    </citation>
    <scope>NUCLEOTIDE SEQUENCE [LARGE SCALE GENOMIC DNA]</scope>
    <source>
        <strain evidence="1">BY38</strain>
    </source>
</reference>
<dbReference type="GO" id="GO:0006281">
    <property type="term" value="P:DNA repair"/>
    <property type="evidence" value="ECO:0007669"/>
    <property type="project" value="TreeGrafter"/>
</dbReference>
<dbReference type="Proteomes" id="UP000257323">
    <property type="component" value="Unassembled WGS sequence"/>
</dbReference>
<name>A0A3E2BM40_9BACT</name>
<dbReference type="Pfam" id="PF13419">
    <property type="entry name" value="HAD_2"/>
    <property type="match status" value="1"/>
</dbReference>
<gene>
    <name evidence="1" type="ORF">OP8BY_2196</name>
</gene>
<dbReference type="InterPro" id="IPR036412">
    <property type="entry name" value="HAD-like_sf"/>
</dbReference>